<feature type="compositionally biased region" description="Basic and acidic residues" evidence="1">
    <location>
        <begin position="252"/>
        <end position="262"/>
    </location>
</feature>
<feature type="chain" id="PRO_5042190566" evidence="2">
    <location>
        <begin position="20"/>
        <end position="495"/>
    </location>
</feature>
<evidence type="ECO:0000256" key="2">
    <source>
        <dbReference type="SAM" id="SignalP"/>
    </source>
</evidence>
<feature type="compositionally biased region" description="Pro residues" evidence="1">
    <location>
        <begin position="136"/>
        <end position="151"/>
    </location>
</feature>
<accession>A0AAE0NY24</accession>
<dbReference type="AlphaFoldDB" id="A0AAE0NY24"/>
<feature type="region of interest" description="Disordered" evidence="1">
    <location>
        <begin position="251"/>
        <end position="278"/>
    </location>
</feature>
<comment type="caution">
    <text evidence="3">The sequence shown here is derived from an EMBL/GenBank/DDBJ whole genome shotgun (WGS) entry which is preliminary data.</text>
</comment>
<feature type="compositionally biased region" description="Basic and acidic residues" evidence="1">
    <location>
        <begin position="32"/>
        <end position="75"/>
    </location>
</feature>
<feature type="compositionally biased region" description="Pro residues" evidence="1">
    <location>
        <begin position="412"/>
        <end position="427"/>
    </location>
</feature>
<feature type="region of interest" description="Disordered" evidence="1">
    <location>
        <begin position="301"/>
        <end position="480"/>
    </location>
</feature>
<name>A0AAE0NY24_9PEZI</name>
<feature type="region of interest" description="Disordered" evidence="1">
    <location>
        <begin position="17"/>
        <end position="160"/>
    </location>
</feature>
<feature type="compositionally biased region" description="Basic and acidic residues" evidence="1">
    <location>
        <begin position="175"/>
        <end position="185"/>
    </location>
</feature>
<keyword evidence="4" id="KW-1185">Reference proteome</keyword>
<evidence type="ECO:0000313" key="3">
    <source>
        <dbReference type="EMBL" id="KAK3389833.1"/>
    </source>
</evidence>
<feature type="region of interest" description="Disordered" evidence="1">
    <location>
        <begin position="175"/>
        <end position="234"/>
    </location>
</feature>
<feature type="compositionally biased region" description="Low complexity" evidence="1">
    <location>
        <begin position="343"/>
        <end position="354"/>
    </location>
</feature>
<reference evidence="3" key="1">
    <citation type="journal article" date="2023" name="Mol. Phylogenet. Evol.">
        <title>Genome-scale phylogeny and comparative genomics of the fungal order Sordariales.</title>
        <authorList>
            <person name="Hensen N."/>
            <person name="Bonometti L."/>
            <person name="Westerberg I."/>
            <person name="Brannstrom I.O."/>
            <person name="Guillou S."/>
            <person name="Cros-Aarteil S."/>
            <person name="Calhoun S."/>
            <person name="Haridas S."/>
            <person name="Kuo A."/>
            <person name="Mondo S."/>
            <person name="Pangilinan J."/>
            <person name="Riley R."/>
            <person name="LaButti K."/>
            <person name="Andreopoulos B."/>
            <person name="Lipzen A."/>
            <person name="Chen C."/>
            <person name="Yan M."/>
            <person name="Daum C."/>
            <person name="Ng V."/>
            <person name="Clum A."/>
            <person name="Steindorff A."/>
            <person name="Ohm R.A."/>
            <person name="Martin F."/>
            <person name="Silar P."/>
            <person name="Natvig D.O."/>
            <person name="Lalanne C."/>
            <person name="Gautier V."/>
            <person name="Ament-Velasquez S.L."/>
            <person name="Kruys A."/>
            <person name="Hutchinson M.I."/>
            <person name="Powell A.J."/>
            <person name="Barry K."/>
            <person name="Miller A.N."/>
            <person name="Grigoriev I.V."/>
            <person name="Debuchy R."/>
            <person name="Gladieux P."/>
            <person name="Hiltunen Thoren M."/>
            <person name="Johannesson H."/>
        </authorList>
    </citation>
    <scope>NUCLEOTIDE SEQUENCE</scope>
    <source>
        <strain evidence="3">CBS 232.78</strain>
    </source>
</reference>
<dbReference type="EMBL" id="JAULSW010000002">
    <property type="protein sequence ID" value="KAK3389833.1"/>
    <property type="molecule type" value="Genomic_DNA"/>
</dbReference>
<feature type="compositionally biased region" description="Pro residues" evidence="1">
    <location>
        <begin position="203"/>
        <end position="226"/>
    </location>
</feature>
<organism evidence="3 4">
    <name type="scientific">Podospora didyma</name>
    <dbReference type="NCBI Taxonomy" id="330526"/>
    <lineage>
        <taxon>Eukaryota</taxon>
        <taxon>Fungi</taxon>
        <taxon>Dikarya</taxon>
        <taxon>Ascomycota</taxon>
        <taxon>Pezizomycotina</taxon>
        <taxon>Sordariomycetes</taxon>
        <taxon>Sordariomycetidae</taxon>
        <taxon>Sordariales</taxon>
        <taxon>Podosporaceae</taxon>
        <taxon>Podospora</taxon>
    </lineage>
</organism>
<feature type="signal peptide" evidence="2">
    <location>
        <begin position="1"/>
        <end position="19"/>
    </location>
</feature>
<evidence type="ECO:0000313" key="4">
    <source>
        <dbReference type="Proteomes" id="UP001285441"/>
    </source>
</evidence>
<keyword evidence="2" id="KW-0732">Signal</keyword>
<proteinExistence type="predicted"/>
<gene>
    <name evidence="3" type="ORF">B0H63DRAFT_537932</name>
</gene>
<evidence type="ECO:0000256" key="1">
    <source>
        <dbReference type="SAM" id="MobiDB-lite"/>
    </source>
</evidence>
<protein>
    <submittedName>
        <fullName evidence="3">Uncharacterized protein</fullName>
    </submittedName>
</protein>
<sequence>MTKAAKLLLIAAVLGSTTASPVPPPTLGGAERVYERSSRAAPGGRDEASSLAAREAKGKGKLADPRPWRPAHLKDPIASCCEPVRSPVEMASQRLGLQGRDPVIMPGPGEKPQVFHPLISVSGGKLPSRRKRSPKGPAPKPPAPPPAPPKAPGMMKQMAPDLLSGGVLMAAEQAIKAKEKADAEKAAAQAPKPARKREAKGPVPRPAAPKPAPPAPKPAAPAPAAPKEPGILKQAAPAMLSGGILMAADQALKAKEKADAEKAAAAAGKATRRDPKYGAGVMKAAAPGLISGGVLMAADQALKAANPPPKPARLRRSPKGKGSGPRPAAPKPAPPSPPPAPKGPGIIQQAIPGIVTGLTLKAAEQAMNQPPPPPPPARRWEDFIELTSRSDELEERDPGLWSKIKNVFKGTPAPPIPAPPAPAPAQPPARRGSRFKLDSIDTAINAAKHPKKPSEQPSKKPDSGRRLKSTPEEKRSLEDMVLVLRDVAEELRLQD</sequence>
<feature type="compositionally biased region" description="Pro residues" evidence="1">
    <location>
        <begin position="327"/>
        <end position="342"/>
    </location>
</feature>
<feature type="compositionally biased region" description="Basic and acidic residues" evidence="1">
    <location>
        <begin position="452"/>
        <end position="478"/>
    </location>
</feature>
<dbReference type="Proteomes" id="UP001285441">
    <property type="component" value="Unassembled WGS sequence"/>
</dbReference>
<reference evidence="3" key="2">
    <citation type="submission" date="2023-06" db="EMBL/GenBank/DDBJ databases">
        <authorList>
            <consortium name="Lawrence Berkeley National Laboratory"/>
            <person name="Haridas S."/>
            <person name="Hensen N."/>
            <person name="Bonometti L."/>
            <person name="Westerberg I."/>
            <person name="Brannstrom I.O."/>
            <person name="Guillou S."/>
            <person name="Cros-Aarteil S."/>
            <person name="Calhoun S."/>
            <person name="Kuo A."/>
            <person name="Mondo S."/>
            <person name="Pangilinan J."/>
            <person name="Riley R."/>
            <person name="LaButti K."/>
            <person name="Andreopoulos B."/>
            <person name="Lipzen A."/>
            <person name="Chen C."/>
            <person name="Yanf M."/>
            <person name="Daum C."/>
            <person name="Ng V."/>
            <person name="Clum A."/>
            <person name="Steindorff A."/>
            <person name="Ohm R."/>
            <person name="Martin F."/>
            <person name="Silar P."/>
            <person name="Natvig D."/>
            <person name="Lalanne C."/>
            <person name="Gautier V."/>
            <person name="Ament-velasquez S.L."/>
            <person name="Kruys A."/>
            <person name="Hutchinson M.I."/>
            <person name="Powell A.J."/>
            <person name="Barry K."/>
            <person name="Miller A.N."/>
            <person name="Grigoriev I.V."/>
            <person name="Debuchy R."/>
            <person name="Gladieux P."/>
            <person name="Thoren M.H."/>
            <person name="Johannesson H."/>
        </authorList>
    </citation>
    <scope>NUCLEOTIDE SEQUENCE</scope>
    <source>
        <strain evidence="3">CBS 232.78</strain>
    </source>
</reference>